<keyword evidence="3" id="KW-0804">Transcription</keyword>
<dbReference type="InterPro" id="IPR046335">
    <property type="entry name" value="LacI/GalR-like_sensor"/>
</dbReference>
<evidence type="ECO:0000313" key="6">
    <source>
        <dbReference type="Proteomes" id="UP000037109"/>
    </source>
</evidence>
<dbReference type="GO" id="GO:0000976">
    <property type="term" value="F:transcription cis-regulatory region binding"/>
    <property type="evidence" value="ECO:0007669"/>
    <property type="project" value="TreeGrafter"/>
</dbReference>
<protein>
    <submittedName>
        <fullName evidence="5">LacI family transcriptional regulator</fullName>
    </submittedName>
</protein>
<reference evidence="6" key="1">
    <citation type="submission" date="2015-07" db="EMBL/GenBank/DDBJ databases">
        <title>Fjat-10036 dsm4.</title>
        <authorList>
            <person name="Liu B."/>
            <person name="Wang J."/>
            <person name="Zhu Y."/>
            <person name="Liu G."/>
            <person name="Chen Q."/>
            <person name="Chen Z."/>
            <person name="Lan J."/>
            <person name="Che J."/>
            <person name="Ge C."/>
            <person name="Shi H."/>
            <person name="Pan Z."/>
            <person name="Liu X."/>
        </authorList>
    </citation>
    <scope>NUCLEOTIDE SEQUENCE [LARGE SCALE GENOMIC DNA]</scope>
    <source>
        <strain evidence="6">DSM 4</strain>
    </source>
</reference>
<dbReference type="PROSITE" id="PS00356">
    <property type="entry name" value="HTH_LACI_1"/>
    <property type="match status" value="1"/>
</dbReference>
<dbReference type="InterPro" id="IPR000843">
    <property type="entry name" value="HTH_LacI"/>
</dbReference>
<dbReference type="PATRIC" id="fig|1459.3.peg.5900"/>
<gene>
    <name evidence="5" type="ORF">AF332_26815</name>
</gene>
<dbReference type="Gene3D" id="1.10.260.40">
    <property type="entry name" value="lambda repressor-like DNA-binding domains"/>
    <property type="match status" value="1"/>
</dbReference>
<dbReference type="SMART" id="SM00354">
    <property type="entry name" value="HTH_LACI"/>
    <property type="match status" value="1"/>
</dbReference>
<organism evidence="5 6">
    <name type="scientific">Sporosarcina globispora</name>
    <name type="common">Bacillus globisporus</name>
    <dbReference type="NCBI Taxonomy" id="1459"/>
    <lineage>
        <taxon>Bacteria</taxon>
        <taxon>Bacillati</taxon>
        <taxon>Bacillota</taxon>
        <taxon>Bacilli</taxon>
        <taxon>Bacillales</taxon>
        <taxon>Caryophanaceae</taxon>
        <taxon>Sporosarcina</taxon>
    </lineage>
</organism>
<sequence>MIRLKDIAEYVGVSISTVSRVIQNDPTRNVKPETKRKIWKAVKELGYVPNQDARNLVANHHQKNKTRTMKIGWVAHPKLVERYPYYSHVFAGISDYIMNAGYTLINIYKEELQNETQLLKFVHESGIEGLILDDYIDDSTLEYIMQYMPVVGVDIHYTDKNISVIDFDREAAGKMAVEHLIQQGHKKIGFLGGGVGEEYENFEGEKRFIGYQKAMSEAGLIIHPEWVYNTKWSMEISYECMSRLLKDCAHNLPTAMFCASDMMAIAAMRAVVENKLRIPEDIAFVGLDNIEMSKYSSPPLTTIDIPKYEIGELAAKTIIDWVEEKAKLSVKILVPFQLVMRESSKIQ</sequence>
<dbReference type="CDD" id="cd01392">
    <property type="entry name" value="HTH_LacI"/>
    <property type="match status" value="1"/>
</dbReference>
<dbReference type="AlphaFoldDB" id="A0A0M0GKP4"/>
<evidence type="ECO:0000256" key="2">
    <source>
        <dbReference type="ARBA" id="ARBA00023125"/>
    </source>
</evidence>
<evidence type="ECO:0000256" key="1">
    <source>
        <dbReference type="ARBA" id="ARBA00023015"/>
    </source>
</evidence>
<dbReference type="CDD" id="cd06267">
    <property type="entry name" value="PBP1_LacI_sugar_binding-like"/>
    <property type="match status" value="1"/>
</dbReference>
<keyword evidence="6" id="KW-1185">Reference proteome</keyword>
<dbReference type="SUPFAM" id="SSF53822">
    <property type="entry name" value="Periplasmic binding protein-like I"/>
    <property type="match status" value="1"/>
</dbReference>
<comment type="caution">
    <text evidence="5">The sequence shown here is derived from an EMBL/GenBank/DDBJ whole genome shotgun (WGS) entry which is preliminary data.</text>
</comment>
<dbReference type="OrthoDB" id="9775106at2"/>
<name>A0A0M0GKP4_SPOGL</name>
<accession>A0A0M0GKP4</accession>
<dbReference type="PANTHER" id="PTHR30146">
    <property type="entry name" value="LACI-RELATED TRANSCRIPTIONAL REPRESSOR"/>
    <property type="match status" value="1"/>
</dbReference>
<dbReference type="Pfam" id="PF00356">
    <property type="entry name" value="LacI"/>
    <property type="match status" value="1"/>
</dbReference>
<dbReference type="Gene3D" id="3.40.50.2300">
    <property type="match status" value="2"/>
</dbReference>
<dbReference type="Proteomes" id="UP000037109">
    <property type="component" value="Unassembled WGS sequence"/>
</dbReference>
<dbReference type="Pfam" id="PF13377">
    <property type="entry name" value="Peripla_BP_3"/>
    <property type="match status" value="1"/>
</dbReference>
<keyword evidence="2" id="KW-0238">DNA-binding</keyword>
<proteinExistence type="predicted"/>
<evidence type="ECO:0000313" key="5">
    <source>
        <dbReference type="EMBL" id="KON90062.1"/>
    </source>
</evidence>
<keyword evidence="1" id="KW-0805">Transcription regulation</keyword>
<evidence type="ECO:0000256" key="3">
    <source>
        <dbReference type="ARBA" id="ARBA00023163"/>
    </source>
</evidence>
<dbReference type="EMBL" id="LGUF01000007">
    <property type="protein sequence ID" value="KON90062.1"/>
    <property type="molecule type" value="Genomic_DNA"/>
</dbReference>
<dbReference type="InterPro" id="IPR010982">
    <property type="entry name" value="Lambda_DNA-bd_dom_sf"/>
</dbReference>
<feature type="domain" description="HTH lacI-type" evidence="4">
    <location>
        <begin position="2"/>
        <end position="58"/>
    </location>
</feature>
<dbReference type="PROSITE" id="PS50932">
    <property type="entry name" value="HTH_LACI_2"/>
    <property type="match status" value="1"/>
</dbReference>
<dbReference type="STRING" id="1459.AF332_26815"/>
<dbReference type="InterPro" id="IPR028082">
    <property type="entry name" value="Peripla_BP_I"/>
</dbReference>
<dbReference type="SUPFAM" id="SSF47413">
    <property type="entry name" value="lambda repressor-like DNA-binding domains"/>
    <property type="match status" value="1"/>
</dbReference>
<evidence type="ECO:0000259" key="4">
    <source>
        <dbReference type="PROSITE" id="PS50932"/>
    </source>
</evidence>
<dbReference type="GO" id="GO:0003700">
    <property type="term" value="F:DNA-binding transcription factor activity"/>
    <property type="evidence" value="ECO:0007669"/>
    <property type="project" value="TreeGrafter"/>
</dbReference>
<dbReference type="PANTHER" id="PTHR30146:SF154">
    <property type="entry name" value="TRANSCRIPTION REGULATOR, MEMBER OF GALR FAMILY"/>
    <property type="match status" value="1"/>
</dbReference>
<dbReference type="RefSeq" id="WP_053437434.1">
    <property type="nucleotide sequence ID" value="NZ_LGUF01000007.1"/>
</dbReference>